<dbReference type="AlphaFoldDB" id="A0A8J5K758"/>
<reference evidence="1" key="1">
    <citation type="journal article" date="2021" name="Sci. Adv.">
        <title>The American lobster genome reveals insights on longevity, neural, and immune adaptations.</title>
        <authorList>
            <person name="Polinski J.M."/>
            <person name="Zimin A.V."/>
            <person name="Clark K.F."/>
            <person name="Kohn A.B."/>
            <person name="Sadowski N."/>
            <person name="Timp W."/>
            <person name="Ptitsyn A."/>
            <person name="Khanna P."/>
            <person name="Romanova D.Y."/>
            <person name="Williams P."/>
            <person name="Greenwood S.J."/>
            <person name="Moroz L.L."/>
            <person name="Walt D.R."/>
            <person name="Bodnar A.G."/>
        </authorList>
    </citation>
    <scope>NUCLEOTIDE SEQUENCE</scope>
    <source>
        <strain evidence="1">GMGI-L3</strain>
    </source>
</reference>
<organism evidence="1 2">
    <name type="scientific">Homarus americanus</name>
    <name type="common">American lobster</name>
    <dbReference type="NCBI Taxonomy" id="6706"/>
    <lineage>
        <taxon>Eukaryota</taxon>
        <taxon>Metazoa</taxon>
        <taxon>Ecdysozoa</taxon>
        <taxon>Arthropoda</taxon>
        <taxon>Crustacea</taxon>
        <taxon>Multicrustacea</taxon>
        <taxon>Malacostraca</taxon>
        <taxon>Eumalacostraca</taxon>
        <taxon>Eucarida</taxon>
        <taxon>Decapoda</taxon>
        <taxon>Pleocyemata</taxon>
        <taxon>Astacidea</taxon>
        <taxon>Nephropoidea</taxon>
        <taxon>Nephropidae</taxon>
        <taxon>Homarus</taxon>
    </lineage>
</organism>
<protein>
    <submittedName>
        <fullName evidence="1">Uncharacterized protein</fullName>
    </submittedName>
</protein>
<dbReference type="EMBL" id="JAHLQT010021257">
    <property type="protein sequence ID" value="KAG7167833.1"/>
    <property type="molecule type" value="Genomic_DNA"/>
</dbReference>
<sequence length="293" mass="33506">MSLRQTYWYSRILTSGLPPTCQFNLPCAMNVQPPFAVLQQLCAWAGKSDQVGVIHKVQKLIQKIYPDEYHQHLGFKYYHASALCYAGDVREGLEELTQLYSSQPQGQKKIKDTVTFIIYHIINSNNEDHEKLVFNFVNNLAVGQGQLSPALSLWCACFSSSLYRLQVMSEVLLERHPGLIRMLERKLDNMVRRAAWDGDDELLHRILQLTLHYKLSKKISSVTSDIGDLHGADETIKFAQRVGVRLTPSTVQRFLALLNHHRRPAPLYLLALKYGPSPPKTSVPKPPKFKYKF</sequence>
<comment type="caution">
    <text evidence="1">The sequence shown here is derived from an EMBL/GenBank/DDBJ whole genome shotgun (WGS) entry which is preliminary data.</text>
</comment>
<accession>A0A8J5K758</accession>
<evidence type="ECO:0000313" key="2">
    <source>
        <dbReference type="Proteomes" id="UP000747542"/>
    </source>
</evidence>
<dbReference type="Proteomes" id="UP000747542">
    <property type="component" value="Unassembled WGS sequence"/>
</dbReference>
<gene>
    <name evidence="1" type="ORF">Hamer_G010237</name>
</gene>
<proteinExistence type="predicted"/>
<evidence type="ECO:0000313" key="1">
    <source>
        <dbReference type="EMBL" id="KAG7167833.1"/>
    </source>
</evidence>
<keyword evidence="2" id="KW-1185">Reference proteome</keyword>
<name>A0A8J5K758_HOMAM</name>